<sequence>MPVLASTTGMRPCPSPLSSQRPHTRLPAHPNAWPQLGATTTPSQPSSLHVSCSDGDWGSVGMSSTLTRRASHLNAASSL</sequence>
<keyword evidence="3" id="KW-1185">Reference proteome</keyword>
<comment type="caution">
    <text evidence="2">The sequence shown here is derived from an EMBL/GenBank/DDBJ whole genome shotgun (WGS) entry which is preliminary data.</text>
</comment>
<name>A0AAE1PBX7_9EUCA</name>
<feature type="compositionally biased region" description="Polar residues" evidence="1">
    <location>
        <begin position="37"/>
        <end position="50"/>
    </location>
</feature>
<feature type="region of interest" description="Disordered" evidence="1">
    <location>
        <begin position="1"/>
        <end position="53"/>
    </location>
</feature>
<dbReference type="Proteomes" id="UP001292094">
    <property type="component" value="Unassembled WGS sequence"/>
</dbReference>
<organism evidence="2 3">
    <name type="scientific">Petrolisthes manimaculis</name>
    <dbReference type="NCBI Taxonomy" id="1843537"/>
    <lineage>
        <taxon>Eukaryota</taxon>
        <taxon>Metazoa</taxon>
        <taxon>Ecdysozoa</taxon>
        <taxon>Arthropoda</taxon>
        <taxon>Crustacea</taxon>
        <taxon>Multicrustacea</taxon>
        <taxon>Malacostraca</taxon>
        <taxon>Eumalacostraca</taxon>
        <taxon>Eucarida</taxon>
        <taxon>Decapoda</taxon>
        <taxon>Pleocyemata</taxon>
        <taxon>Anomura</taxon>
        <taxon>Galatheoidea</taxon>
        <taxon>Porcellanidae</taxon>
        <taxon>Petrolisthes</taxon>
    </lineage>
</organism>
<dbReference type="EMBL" id="JAWZYT010002439">
    <property type="protein sequence ID" value="KAK4304372.1"/>
    <property type="molecule type" value="Genomic_DNA"/>
</dbReference>
<evidence type="ECO:0000256" key="1">
    <source>
        <dbReference type="SAM" id="MobiDB-lite"/>
    </source>
</evidence>
<accession>A0AAE1PBX7</accession>
<protein>
    <submittedName>
        <fullName evidence="2">Uncharacterized protein</fullName>
    </submittedName>
</protein>
<gene>
    <name evidence="2" type="ORF">Pmani_023672</name>
</gene>
<evidence type="ECO:0000313" key="3">
    <source>
        <dbReference type="Proteomes" id="UP001292094"/>
    </source>
</evidence>
<reference evidence="2" key="1">
    <citation type="submission" date="2023-11" db="EMBL/GenBank/DDBJ databases">
        <title>Genome assemblies of two species of porcelain crab, Petrolisthes cinctipes and Petrolisthes manimaculis (Anomura: Porcellanidae).</title>
        <authorList>
            <person name="Angst P."/>
        </authorList>
    </citation>
    <scope>NUCLEOTIDE SEQUENCE</scope>
    <source>
        <strain evidence="2">PB745_02</strain>
        <tissue evidence="2">Gill</tissue>
    </source>
</reference>
<proteinExistence type="predicted"/>
<evidence type="ECO:0000313" key="2">
    <source>
        <dbReference type="EMBL" id="KAK4304372.1"/>
    </source>
</evidence>
<dbReference type="AlphaFoldDB" id="A0AAE1PBX7"/>